<accession>A0ABM4WPM7</accession>
<proteinExistence type="predicted"/>
<feature type="chain" id="PRO_5045829495" evidence="1">
    <location>
        <begin position="18"/>
        <end position="241"/>
    </location>
</feature>
<keyword evidence="2" id="KW-1185">Reference proteome</keyword>
<gene>
    <name evidence="3" type="primary">LOC140036281</name>
</gene>
<evidence type="ECO:0000313" key="2">
    <source>
        <dbReference type="Proteomes" id="UP001652660"/>
    </source>
</evidence>
<dbReference type="Proteomes" id="UP001652660">
    <property type="component" value="Chromosome 2e"/>
</dbReference>
<sequence length="241" mass="28167">MLTSGRHLMLIWHVLTAVPLHTFMILEPSKGVLSQIELFMSRFFWGEVDGCAKQHWRNWSALYFLPEQDGLGINELEDTVRAFGCKLWWKLRTGDTLWSWCMLSKYVIMEEHVTTVPARPSSSWVWKRLLKARDFMEDNMQTLIRDGSSYFWFDNWLGTGTWQMTRTESHCPKLELQTYLWGGQWHLNPIQELLTLDERQKILNSQILMSSGKDLQIWMPSAVGGFVLLSTFMKLSPTATL</sequence>
<evidence type="ECO:0000313" key="3">
    <source>
        <dbReference type="RefSeq" id="XP_071933735.1"/>
    </source>
</evidence>
<protein>
    <submittedName>
        <fullName evidence="3">Uncharacterized mitochondrial protein AtMg00310-like</fullName>
    </submittedName>
</protein>
<organism evidence="2 3">
    <name type="scientific">Coffea arabica</name>
    <name type="common">Arabian coffee</name>
    <dbReference type="NCBI Taxonomy" id="13443"/>
    <lineage>
        <taxon>Eukaryota</taxon>
        <taxon>Viridiplantae</taxon>
        <taxon>Streptophyta</taxon>
        <taxon>Embryophyta</taxon>
        <taxon>Tracheophyta</taxon>
        <taxon>Spermatophyta</taxon>
        <taxon>Magnoliopsida</taxon>
        <taxon>eudicotyledons</taxon>
        <taxon>Gunneridae</taxon>
        <taxon>Pentapetalae</taxon>
        <taxon>asterids</taxon>
        <taxon>lamiids</taxon>
        <taxon>Gentianales</taxon>
        <taxon>Rubiaceae</taxon>
        <taxon>Ixoroideae</taxon>
        <taxon>Gardenieae complex</taxon>
        <taxon>Bertiereae - Coffeeae clade</taxon>
        <taxon>Coffeeae</taxon>
        <taxon>Coffea</taxon>
    </lineage>
</organism>
<evidence type="ECO:0000256" key="1">
    <source>
        <dbReference type="SAM" id="SignalP"/>
    </source>
</evidence>
<dbReference type="PANTHER" id="PTHR33116:SF67">
    <property type="entry name" value="REVERSE TRANSCRIPTASE"/>
    <property type="match status" value="1"/>
</dbReference>
<dbReference type="RefSeq" id="XP_071933735.1">
    <property type="nucleotide sequence ID" value="XM_072077634.1"/>
</dbReference>
<dbReference type="PANTHER" id="PTHR33116">
    <property type="entry name" value="REVERSE TRANSCRIPTASE ZINC-BINDING DOMAIN-CONTAINING PROTEIN-RELATED-RELATED"/>
    <property type="match status" value="1"/>
</dbReference>
<name>A0ABM4WPM7_COFAR</name>
<keyword evidence="1" id="KW-0732">Signal</keyword>
<reference evidence="3" key="1">
    <citation type="submission" date="2025-08" db="UniProtKB">
        <authorList>
            <consortium name="RefSeq"/>
        </authorList>
    </citation>
    <scope>IDENTIFICATION</scope>
    <source>
        <tissue evidence="3">Leaves</tissue>
    </source>
</reference>
<feature type="signal peptide" evidence="1">
    <location>
        <begin position="1"/>
        <end position="17"/>
    </location>
</feature>
<dbReference type="GeneID" id="140036281"/>